<dbReference type="EMBL" id="WPNZ01000019">
    <property type="protein sequence ID" value="MVO88843.1"/>
    <property type="molecule type" value="Genomic_DNA"/>
</dbReference>
<dbReference type="PIRSF" id="PIRSF000521">
    <property type="entry name" value="Transaminase_4ab_Lys_Orn"/>
    <property type="match status" value="1"/>
</dbReference>
<accession>A0A6L6X4R5</accession>
<dbReference type="GO" id="GO:0030170">
    <property type="term" value="F:pyridoxal phosphate binding"/>
    <property type="evidence" value="ECO:0007669"/>
    <property type="project" value="InterPro"/>
</dbReference>
<dbReference type="InterPro" id="IPR015424">
    <property type="entry name" value="PyrdxlP-dep_Trfase"/>
</dbReference>
<dbReference type="RefSeq" id="WP_157168192.1">
    <property type="nucleotide sequence ID" value="NZ_WPNZ01000019.1"/>
</dbReference>
<dbReference type="PANTHER" id="PTHR11986:SF79">
    <property type="entry name" value="ACETYLORNITHINE AMINOTRANSFERASE, MITOCHONDRIAL"/>
    <property type="match status" value="1"/>
</dbReference>
<evidence type="ECO:0000313" key="6">
    <source>
        <dbReference type="EMBL" id="MVO88843.1"/>
    </source>
</evidence>
<name>A0A6L6X4R5_9ACTN</name>
<proteinExistence type="inferred from homology"/>
<dbReference type="InterPro" id="IPR005814">
    <property type="entry name" value="Aminotrans_3"/>
</dbReference>
<organism evidence="6 7">
    <name type="scientific">Streptomyces typhae</name>
    <dbReference type="NCBI Taxonomy" id="2681492"/>
    <lineage>
        <taxon>Bacteria</taxon>
        <taxon>Bacillati</taxon>
        <taxon>Actinomycetota</taxon>
        <taxon>Actinomycetes</taxon>
        <taxon>Kitasatosporales</taxon>
        <taxon>Streptomycetaceae</taxon>
        <taxon>Streptomyces</taxon>
    </lineage>
</organism>
<dbReference type="PROSITE" id="PS00600">
    <property type="entry name" value="AA_TRANSFER_CLASS_3"/>
    <property type="match status" value="1"/>
</dbReference>
<dbReference type="InterPro" id="IPR050103">
    <property type="entry name" value="Class-III_PLP-dep_AT"/>
</dbReference>
<evidence type="ECO:0000256" key="4">
    <source>
        <dbReference type="ARBA" id="ARBA00022898"/>
    </source>
</evidence>
<evidence type="ECO:0000256" key="1">
    <source>
        <dbReference type="ARBA" id="ARBA00001933"/>
    </source>
</evidence>
<keyword evidence="2 6" id="KW-0032">Aminotransferase</keyword>
<dbReference type="Pfam" id="PF00202">
    <property type="entry name" value="Aminotran_3"/>
    <property type="match status" value="1"/>
</dbReference>
<keyword evidence="4 5" id="KW-0663">Pyridoxal phosphate</keyword>
<dbReference type="PANTHER" id="PTHR11986">
    <property type="entry name" value="AMINOTRANSFERASE CLASS III"/>
    <property type="match status" value="1"/>
</dbReference>
<evidence type="ECO:0000256" key="5">
    <source>
        <dbReference type="RuleBase" id="RU003560"/>
    </source>
</evidence>
<evidence type="ECO:0000256" key="2">
    <source>
        <dbReference type="ARBA" id="ARBA00022576"/>
    </source>
</evidence>
<dbReference type="SUPFAM" id="SSF53383">
    <property type="entry name" value="PLP-dependent transferases"/>
    <property type="match status" value="1"/>
</dbReference>
<comment type="caution">
    <text evidence="6">The sequence shown here is derived from an EMBL/GenBank/DDBJ whole genome shotgun (WGS) entry which is preliminary data.</text>
</comment>
<dbReference type="InterPro" id="IPR049704">
    <property type="entry name" value="Aminotrans_3_PPA_site"/>
</dbReference>
<gene>
    <name evidence="6" type="ORF">GPA10_29810</name>
</gene>
<dbReference type="Proteomes" id="UP000483802">
    <property type="component" value="Unassembled WGS sequence"/>
</dbReference>
<keyword evidence="3 6" id="KW-0808">Transferase</keyword>
<evidence type="ECO:0000313" key="7">
    <source>
        <dbReference type="Proteomes" id="UP000483802"/>
    </source>
</evidence>
<dbReference type="GO" id="GO:0042802">
    <property type="term" value="F:identical protein binding"/>
    <property type="evidence" value="ECO:0007669"/>
    <property type="project" value="TreeGrafter"/>
</dbReference>
<reference evidence="6 7" key="1">
    <citation type="submission" date="2019-11" db="EMBL/GenBank/DDBJ databases">
        <title>Streptomyces typhae sp. nov., a novel endophytic actinomycete isolated from the root of cattail pollen (Typha angustifolia L.).</title>
        <authorList>
            <person name="Peng C."/>
        </authorList>
    </citation>
    <scope>NUCLEOTIDE SEQUENCE [LARGE SCALE GENOMIC DNA]</scope>
    <source>
        <strain evidence="7">p1417</strain>
    </source>
</reference>
<dbReference type="Gene3D" id="3.40.640.10">
    <property type="entry name" value="Type I PLP-dependent aspartate aminotransferase-like (Major domain)"/>
    <property type="match status" value="1"/>
</dbReference>
<protein>
    <submittedName>
        <fullName evidence="6">Aminotransferase class III-fold pyridoxal phosphate-dependent enzyme</fullName>
    </submittedName>
</protein>
<dbReference type="FunFam" id="3.40.640.10:FF:000004">
    <property type="entry name" value="Acetylornithine aminotransferase"/>
    <property type="match status" value="1"/>
</dbReference>
<dbReference type="Gene3D" id="3.90.1150.10">
    <property type="entry name" value="Aspartate Aminotransferase, domain 1"/>
    <property type="match status" value="1"/>
</dbReference>
<dbReference type="GO" id="GO:0008483">
    <property type="term" value="F:transaminase activity"/>
    <property type="evidence" value="ECO:0007669"/>
    <property type="project" value="UniProtKB-KW"/>
</dbReference>
<keyword evidence="7" id="KW-1185">Reference proteome</keyword>
<comment type="similarity">
    <text evidence="5">Belongs to the class-III pyridoxal-phosphate-dependent aminotransferase family.</text>
</comment>
<dbReference type="InterPro" id="IPR015421">
    <property type="entry name" value="PyrdxlP-dep_Trfase_major"/>
</dbReference>
<dbReference type="CDD" id="cd00610">
    <property type="entry name" value="OAT_like"/>
    <property type="match status" value="1"/>
</dbReference>
<sequence length="403" mass="42342">MTHPALVATLLDGPVMRRGSGSWLVDIEGNRYLDCVAGPGVHVLGHGHPAVISAIERQASELVHSSFQLNEPVIELAQELTKLAGGSFQRVFFANSGSEAIETAVKLAKKFQAARGRFGHSIAALENGYHGRSGIALALTGMNVYKTGLPGFSLYPGIVHLPVPRTGVVDLDELGRQLDARSQDDLLAVVAEPVLGVGGVIVPPDGFLRALRELCDARNALLIFDEIFTGLGRTGTTFAFERSGVRPDILVVGKPLGAGLPVGAVLTPDDLGSCWAPVDHSTTFGGNGALVGAVGKAVLGELTAGGLADASERAGNQLMDALRSAAPPDVEVRGQGLLIGLEWQSPAQAMAFRRQMMARGVLVGIGGQHRSVVRLTPPLNITAEDLKLLESTTLAVFDEVVRR</sequence>
<dbReference type="AlphaFoldDB" id="A0A6L6X4R5"/>
<comment type="cofactor">
    <cofactor evidence="1">
        <name>pyridoxal 5'-phosphate</name>
        <dbReference type="ChEBI" id="CHEBI:597326"/>
    </cofactor>
</comment>
<dbReference type="InterPro" id="IPR015422">
    <property type="entry name" value="PyrdxlP-dep_Trfase_small"/>
</dbReference>
<evidence type="ECO:0000256" key="3">
    <source>
        <dbReference type="ARBA" id="ARBA00022679"/>
    </source>
</evidence>